<sequence length="587" mass="64627">MISTQAHERDSPSRWQALAFQLKTRLFQIRRAMVEISSRPPLHPQVTLSDLAPIVVEKRSPLWKNITPAEFPLTAGKVENLRAAARILNRTSVPANQTFSFWRQLGRTKRSRGFTTGRELREGCLVPALGGGLCQLSGLLYQAALDSGLHIVERHAHSRVVPGSSAEKNLDATVFWNYVDLRFAAPFPWLLEVELTPTDLVVRIRADTSEAALKSLSREIAEPPAPRAAPSGDCLTCGMVSCFRHPSAIAAHAPSLGHSTFLLDAVWPEFDKWCGEHSRGGDHWFIPLDGQRWKKPNYLWHPPSSTTTRFATSTALVASFRHRRLPAQGPVRQRSLLDRQRAIARHYRKQLSPECRHLVISQGLLPFLWLEGACAGRTFDVLMERWPIAELQKILDAAKSAHPQSSTLADFRADPALVAAESAALAAAARLITPHTGIAERFHDRSWKIAWTFPAPITRNPSAAPSVFFPASRLARKGAIELANAFRSIQDIHLLVLGRATEGHPDPFEGIPWSAATVADLASAHLLVIPAWVEHSPRLALLALASGIPVIATRACGLPEHPLLTRIDHPAELPAALHDQLAPVPST</sequence>
<evidence type="ECO:0000313" key="1">
    <source>
        <dbReference type="EMBL" id="MBK1881608.1"/>
    </source>
</evidence>
<keyword evidence="2" id="KW-1185">Reference proteome</keyword>
<dbReference type="InterPro" id="IPR007391">
    <property type="entry name" value="Vancomycin_resist_VanW"/>
</dbReference>
<name>A0A934S477_9BACT</name>
<reference evidence="1" key="1">
    <citation type="submission" date="2021-01" db="EMBL/GenBank/DDBJ databases">
        <title>Modified the classification status of verrucomicrobia.</title>
        <authorList>
            <person name="Feng X."/>
        </authorList>
    </citation>
    <scope>NUCLEOTIDE SEQUENCE</scope>
    <source>
        <strain evidence="1">KCTC 22041</strain>
    </source>
</reference>
<evidence type="ECO:0000313" key="2">
    <source>
        <dbReference type="Proteomes" id="UP000603141"/>
    </source>
</evidence>
<accession>A0A934S477</accession>
<comment type="caution">
    <text evidence="1">The sequence shown here is derived from an EMBL/GenBank/DDBJ whole genome shotgun (WGS) entry which is preliminary data.</text>
</comment>
<gene>
    <name evidence="1" type="ORF">JIN85_04235</name>
</gene>
<proteinExistence type="predicted"/>
<dbReference type="PANTHER" id="PTHR35788:SF1">
    <property type="entry name" value="EXPORTED PROTEIN"/>
    <property type="match status" value="1"/>
</dbReference>
<organism evidence="1 2">
    <name type="scientific">Luteolibacter pohnpeiensis</name>
    <dbReference type="NCBI Taxonomy" id="454153"/>
    <lineage>
        <taxon>Bacteria</taxon>
        <taxon>Pseudomonadati</taxon>
        <taxon>Verrucomicrobiota</taxon>
        <taxon>Verrucomicrobiia</taxon>
        <taxon>Verrucomicrobiales</taxon>
        <taxon>Verrucomicrobiaceae</taxon>
        <taxon>Luteolibacter</taxon>
    </lineage>
</organism>
<dbReference type="RefSeq" id="WP_200267967.1">
    <property type="nucleotide sequence ID" value="NZ_JAENIJ010000004.1"/>
</dbReference>
<dbReference type="AlphaFoldDB" id="A0A934S477"/>
<dbReference type="SUPFAM" id="SSF53756">
    <property type="entry name" value="UDP-Glycosyltransferase/glycogen phosphorylase"/>
    <property type="match status" value="1"/>
</dbReference>
<dbReference type="Proteomes" id="UP000603141">
    <property type="component" value="Unassembled WGS sequence"/>
</dbReference>
<dbReference type="InterPro" id="IPR052913">
    <property type="entry name" value="Glycopeptide_resist_protein"/>
</dbReference>
<dbReference type="PANTHER" id="PTHR35788">
    <property type="entry name" value="EXPORTED PROTEIN-RELATED"/>
    <property type="match status" value="1"/>
</dbReference>
<dbReference type="EMBL" id="JAENIJ010000004">
    <property type="protein sequence ID" value="MBK1881608.1"/>
    <property type="molecule type" value="Genomic_DNA"/>
</dbReference>
<dbReference type="Gene3D" id="3.40.50.2000">
    <property type="entry name" value="Glycogen Phosphorylase B"/>
    <property type="match status" value="1"/>
</dbReference>
<protein>
    <submittedName>
        <fullName evidence="1">VanW family protein</fullName>
    </submittedName>
</protein>
<dbReference type="Pfam" id="PF04294">
    <property type="entry name" value="VanW"/>
    <property type="match status" value="1"/>
</dbReference>